<proteinExistence type="inferred from homology"/>
<evidence type="ECO:0000259" key="9">
    <source>
        <dbReference type="PROSITE" id="PS50928"/>
    </source>
</evidence>
<feature type="domain" description="ABC transmembrane type-1" evidence="9">
    <location>
        <begin position="51"/>
        <end position="255"/>
    </location>
</feature>
<feature type="transmembrane region" description="Helical" evidence="8">
    <location>
        <begin position="12"/>
        <end position="34"/>
    </location>
</feature>
<sequence length="547" mass="57452">MRLISSLATLRIGVWLIVIGLFLTPLSLVISLALGANQIPVLLEEDLGTTVWNSVYTTFLSAVGAVVIGTLIALLLDRTDARGTGVLRLFLLSPLLIPPFVGAIAWLQLFGPNQGLNRFFGTEIWNVYGADGVTALMTLHSYPIVYVIVAAALRSIPADLEQAARVAGADTLTVLRTVTLPLLRPALLSSFTLTAVANLADFGIPALLGSPARFETLATMIYRFMNSGTIPNPLQVTSTVGVLLLLLGVAAVVADHAVSLYAGSKLQHTGNALRFRLGLARGPITALAWVLGLGITLLPILGLAYRALLPAPGVPFTLENISLGNFEKVLSNPRTIDGLSNSLFLALMAALICGVLGWLVGLLVTRTTSRWNTPMTLVVLLPTALPGLIIGVGWLILGRYTGTYNTIWVILGAYVCAFTALVLQAVRAPLRQTPLAVEEAARISGAGKVRSLLDTTGAMAVPAAISGAVLVAVTAVRELTVSVLLIAPGTTTLGVQVFNLQQAGDYNQASALSLLFAAVGIIALALTVRGVSGTATPTRPRNIAERM</sequence>
<name>A0A6B8VPQ1_9CORY</name>
<dbReference type="Gene3D" id="1.10.3720.10">
    <property type="entry name" value="MetI-like"/>
    <property type="match status" value="2"/>
</dbReference>
<dbReference type="SUPFAM" id="SSF161098">
    <property type="entry name" value="MetI-like"/>
    <property type="match status" value="2"/>
</dbReference>
<evidence type="ECO:0000256" key="8">
    <source>
        <dbReference type="RuleBase" id="RU363032"/>
    </source>
</evidence>
<keyword evidence="3" id="KW-1003">Cell membrane</keyword>
<feature type="transmembrane region" description="Helical" evidence="8">
    <location>
        <begin position="403"/>
        <end position="423"/>
    </location>
</feature>
<keyword evidence="6 8" id="KW-1133">Transmembrane helix</keyword>
<feature type="transmembrane region" description="Helical" evidence="8">
    <location>
        <begin position="479"/>
        <end position="500"/>
    </location>
</feature>
<dbReference type="GO" id="GO:0005886">
    <property type="term" value="C:plasma membrane"/>
    <property type="evidence" value="ECO:0007669"/>
    <property type="project" value="UniProtKB-SubCell"/>
</dbReference>
<evidence type="ECO:0000256" key="6">
    <source>
        <dbReference type="ARBA" id="ARBA00022989"/>
    </source>
</evidence>
<evidence type="ECO:0000313" key="10">
    <source>
        <dbReference type="EMBL" id="QGU06063.1"/>
    </source>
</evidence>
<feature type="transmembrane region" description="Helical" evidence="8">
    <location>
        <begin position="343"/>
        <end position="365"/>
    </location>
</feature>
<feature type="transmembrane region" description="Helical" evidence="8">
    <location>
        <begin position="512"/>
        <end position="531"/>
    </location>
</feature>
<keyword evidence="2 8" id="KW-0813">Transport</keyword>
<dbReference type="Proteomes" id="UP000424462">
    <property type="component" value="Chromosome"/>
</dbReference>
<evidence type="ECO:0000256" key="1">
    <source>
        <dbReference type="ARBA" id="ARBA00004429"/>
    </source>
</evidence>
<dbReference type="InterPro" id="IPR035906">
    <property type="entry name" value="MetI-like_sf"/>
</dbReference>
<dbReference type="PANTHER" id="PTHR43357:SF3">
    <property type="entry name" value="FE(3+)-TRANSPORT SYSTEM PERMEASE PROTEIN FBPB 2"/>
    <property type="match status" value="1"/>
</dbReference>
<feature type="transmembrane region" description="Helical" evidence="8">
    <location>
        <begin position="284"/>
        <end position="305"/>
    </location>
</feature>
<keyword evidence="11" id="KW-1185">Reference proteome</keyword>
<evidence type="ECO:0000256" key="5">
    <source>
        <dbReference type="ARBA" id="ARBA00022692"/>
    </source>
</evidence>
<dbReference type="CDD" id="cd06261">
    <property type="entry name" value="TM_PBP2"/>
    <property type="match status" value="2"/>
</dbReference>
<dbReference type="AlphaFoldDB" id="A0A6B8VPQ1"/>
<feature type="transmembrane region" description="Helical" evidence="8">
    <location>
        <begin position="54"/>
        <end position="76"/>
    </location>
</feature>
<dbReference type="InterPro" id="IPR000515">
    <property type="entry name" value="MetI-like"/>
</dbReference>
<evidence type="ECO:0000313" key="11">
    <source>
        <dbReference type="Proteomes" id="UP000424462"/>
    </source>
</evidence>
<feature type="transmembrane region" description="Helical" evidence="8">
    <location>
        <begin position="88"/>
        <end position="107"/>
    </location>
</feature>
<keyword evidence="7 8" id="KW-0472">Membrane</keyword>
<dbReference type="Pfam" id="PF00528">
    <property type="entry name" value="BPD_transp_1"/>
    <property type="match status" value="2"/>
</dbReference>
<keyword evidence="5 8" id="KW-0812">Transmembrane</keyword>
<keyword evidence="4" id="KW-0997">Cell inner membrane</keyword>
<protein>
    <submittedName>
        <fullName evidence="10">2-aminoethylphosphonate transport system permease protein PhnV</fullName>
    </submittedName>
</protein>
<comment type="subcellular location">
    <subcellularLocation>
        <location evidence="1">Cell inner membrane</location>
        <topology evidence="1">Multi-pass membrane protein</topology>
    </subcellularLocation>
    <subcellularLocation>
        <location evidence="8">Cell membrane</location>
        <topology evidence="8">Multi-pass membrane protein</topology>
    </subcellularLocation>
</comment>
<reference evidence="10 11" key="1">
    <citation type="submission" date="2019-11" db="EMBL/GenBank/DDBJ databases">
        <title>Complete genome sequence of Corynebacterium kalinowskii 1959, a novel Corynebacterium species isolated from soil of a small paddock in Vilsendorf, Germany.</title>
        <authorList>
            <person name="Schaffert L."/>
            <person name="Ruwe M."/>
            <person name="Milse J."/>
            <person name="Hanuschka K."/>
            <person name="Ortseifen V."/>
            <person name="Droste J."/>
            <person name="Brandt D."/>
            <person name="Schlueter L."/>
            <person name="Kutter Y."/>
            <person name="Vinke S."/>
            <person name="Viehoefer P."/>
            <person name="Jacob L."/>
            <person name="Luebke N.-C."/>
            <person name="Schulte-Berndt E."/>
            <person name="Hain C."/>
            <person name="Linder M."/>
            <person name="Schmidt P."/>
            <person name="Wollenschlaeger L."/>
            <person name="Luttermann T."/>
            <person name="Thieme E."/>
            <person name="Hassa J."/>
            <person name="Haak M."/>
            <person name="Wittchen M."/>
            <person name="Mentz A."/>
            <person name="Persicke M."/>
            <person name="Busche T."/>
            <person name="Ruckert C."/>
        </authorList>
    </citation>
    <scope>NUCLEOTIDE SEQUENCE [LARGE SCALE GENOMIC DNA]</scope>
    <source>
        <strain evidence="10 11">2039</strain>
    </source>
</reference>
<comment type="similarity">
    <text evidence="8">Belongs to the binding-protein-dependent transport system permease family.</text>
</comment>
<feature type="domain" description="ABC transmembrane type-1" evidence="9">
    <location>
        <begin position="339"/>
        <end position="527"/>
    </location>
</feature>
<feature type="transmembrane region" description="Helical" evidence="8">
    <location>
        <begin position="240"/>
        <end position="263"/>
    </location>
</feature>
<gene>
    <name evidence="10" type="primary">phnV</name>
    <name evidence="10" type="ORF">COCCU_00475</name>
</gene>
<accession>A0A6B8VPQ1</accession>
<dbReference type="EMBL" id="CP046455">
    <property type="protein sequence ID" value="QGU06063.1"/>
    <property type="molecule type" value="Genomic_DNA"/>
</dbReference>
<feature type="transmembrane region" description="Helical" evidence="8">
    <location>
        <begin position="377"/>
        <end position="397"/>
    </location>
</feature>
<dbReference type="RefSeq" id="WP_156229674.1">
    <property type="nucleotide sequence ID" value="NZ_CP046455.1"/>
</dbReference>
<feature type="transmembrane region" description="Helical" evidence="8">
    <location>
        <begin position="127"/>
        <end position="153"/>
    </location>
</feature>
<dbReference type="PANTHER" id="PTHR43357">
    <property type="entry name" value="INNER MEMBRANE ABC TRANSPORTER PERMEASE PROTEIN YDCV"/>
    <property type="match status" value="1"/>
</dbReference>
<dbReference type="KEGG" id="cok:COCCU_00475"/>
<evidence type="ECO:0000256" key="4">
    <source>
        <dbReference type="ARBA" id="ARBA00022519"/>
    </source>
</evidence>
<dbReference type="PROSITE" id="PS50928">
    <property type="entry name" value="ABC_TM1"/>
    <property type="match status" value="2"/>
</dbReference>
<evidence type="ECO:0000256" key="2">
    <source>
        <dbReference type="ARBA" id="ARBA00022448"/>
    </source>
</evidence>
<dbReference type="GO" id="GO:0055085">
    <property type="term" value="P:transmembrane transport"/>
    <property type="evidence" value="ECO:0007669"/>
    <property type="project" value="InterPro"/>
</dbReference>
<evidence type="ECO:0000256" key="7">
    <source>
        <dbReference type="ARBA" id="ARBA00023136"/>
    </source>
</evidence>
<organism evidence="10 11">
    <name type="scientific">Corynebacterium occultum</name>
    <dbReference type="NCBI Taxonomy" id="2675219"/>
    <lineage>
        <taxon>Bacteria</taxon>
        <taxon>Bacillati</taxon>
        <taxon>Actinomycetota</taxon>
        <taxon>Actinomycetes</taxon>
        <taxon>Mycobacteriales</taxon>
        <taxon>Corynebacteriaceae</taxon>
        <taxon>Corynebacterium</taxon>
    </lineage>
</organism>
<feature type="transmembrane region" description="Helical" evidence="8">
    <location>
        <begin position="452"/>
        <end position="473"/>
    </location>
</feature>
<evidence type="ECO:0000256" key="3">
    <source>
        <dbReference type="ARBA" id="ARBA00022475"/>
    </source>
</evidence>